<reference evidence="2" key="1">
    <citation type="submission" date="2022-12" db="EMBL/GenBank/DDBJ databases">
        <title>Gycomyces niveus sp.nov.,a novel actinomycete isolated from soil in Shouguan.</title>
        <authorList>
            <person name="Yang X."/>
        </authorList>
    </citation>
    <scope>NUCLEOTIDE SEQUENCE</scope>
    <source>
        <strain evidence="2">NEAU-A15</strain>
    </source>
</reference>
<comment type="caution">
    <text evidence="2">The sequence shown here is derived from an EMBL/GenBank/DDBJ whole genome shotgun (WGS) entry which is preliminary data.</text>
</comment>
<name>A0A9X3PFV8_9ACTN</name>
<dbReference type="EMBL" id="JAPZVP010000017">
    <property type="protein sequence ID" value="MDA1361849.1"/>
    <property type="molecule type" value="Genomic_DNA"/>
</dbReference>
<feature type="domain" description="HTH arsR-type" evidence="1">
    <location>
        <begin position="5"/>
        <end position="98"/>
    </location>
</feature>
<evidence type="ECO:0000259" key="1">
    <source>
        <dbReference type="PROSITE" id="PS50987"/>
    </source>
</evidence>
<dbReference type="PANTHER" id="PTHR38600">
    <property type="entry name" value="TRANSCRIPTIONAL REGULATORY PROTEIN"/>
    <property type="match status" value="1"/>
</dbReference>
<dbReference type="InterPro" id="IPR036390">
    <property type="entry name" value="WH_DNA-bd_sf"/>
</dbReference>
<dbReference type="Gene3D" id="1.10.10.10">
    <property type="entry name" value="Winged helix-like DNA-binding domain superfamily/Winged helix DNA-binding domain"/>
    <property type="match status" value="1"/>
</dbReference>
<protein>
    <submittedName>
        <fullName evidence="2">Helix-turn-helix domain-containing protein</fullName>
    </submittedName>
</protein>
<dbReference type="AlphaFoldDB" id="A0A9X3PFV8"/>
<dbReference type="SMART" id="SM00418">
    <property type="entry name" value="HTH_ARSR"/>
    <property type="match status" value="1"/>
</dbReference>
<dbReference type="CDD" id="cd00090">
    <property type="entry name" value="HTH_ARSR"/>
    <property type="match status" value="1"/>
</dbReference>
<dbReference type="PRINTS" id="PR00778">
    <property type="entry name" value="HTHARSR"/>
</dbReference>
<dbReference type="PANTHER" id="PTHR38600:SF2">
    <property type="entry name" value="SLL0088 PROTEIN"/>
    <property type="match status" value="1"/>
</dbReference>
<gene>
    <name evidence="2" type="ORF">O1R50_19635</name>
</gene>
<dbReference type="PROSITE" id="PS50987">
    <property type="entry name" value="HTH_ARSR_2"/>
    <property type="match status" value="1"/>
</dbReference>
<keyword evidence="3" id="KW-1185">Reference proteome</keyword>
<dbReference type="InterPro" id="IPR001845">
    <property type="entry name" value="HTH_ArsR_DNA-bd_dom"/>
</dbReference>
<dbReference type="SUPFAM" id="SSF46785">
    <property type="entry name" value="Winged helix' DNA-binding domain"/>
    <property type="match status" value="1"/>
</dbReference>
<dbReference type="Pfam" id="PF12840">
    <property type="entry name" value="HTH_20"/>
    <property type="match status" value="1"/>
</dbReference>
<sequence>MDDSDPVEMTLSTAQQHRALAHPVRHRLLFMLGRRTATLSELAAELGISKGSAAHHLKVLREAGLIRIDSTRTVRGGTEQRFKRTAERIRFDHGETTKAVLAAVADEVVNDVDPLLTLRSVRLSESQVQRLRRTLEELVHELPDEDGESRYGVLVGLYRPRTGDRVS</sequence>
<evidence type="ECO:0000313" key="3">
    <source>
        <dbReference type="Proteomes" id="UP001146067"/>
    </source>
</evidence>
<organism evidence="2 3">
    <name type="scientific">Glycomyces luteolus</name>
    <dbReference type="NCBI Taxonomy" id="2670330"/>
    <lineage>
        <taxon>Bacteria</taxon>
        <taxon>Bacillati</taxon>
        <taxon>Actinomycetota</taxon>
        <taxon>Actinomycetes</taxon>
        <taxon>Glycomycetales</taxon>
        <taxon>Glycomycetaceae</taxon>
        <taxon>Glycomyces</taxon>
    </lineage>
</organism>
<dbReference type="InterPro" id="IPR011991">
    <property type="entry name" value="ArsR-like_HTH"/>
</dbReference>
<accession>A0A9X3PFV8</accession>
<proteinExistence type="predicted"/>
<dbReference type="RefSeq" id="WP_270111884.1">
    <property type="nucleotide sequence ID" value="NZ_JAPZVP010000017.1"/>
</dbReference>
<evidence type="ECO:0000313" key="2">
    <source>
        <dbReference type="EMBL" id="MDA1361849.1"/>
    </source>
</evidence>
<dbReference type="GO" id="GO:0003700">
    <property type="term" value="F:DNA-binding transcription factor activity"/>
    <property type="evidence" value="ECO:0007669"/>
    <property type="project" value="InterPro"/>
</dbReference>
<dbReference type="InterPro" id="IPR036388">
    <property type="entry name" value="WH-like_DNA-bd_sf"/>
</dbReference>
<dbReference type="Proteomes" id="UP001146067">
    <property type="component" value="Unassembled WGS sequence"/>
</dbReference>